<evidence type="ECO:0000256" key="2">
    <source>
        <dbReference type="ARBA" id="ARBA00008072"/>
    </source>
</evidence>
<keyword evidence="9" id="KW-1185">Reference proteome</keyword>
<dbReference type="Pfam" id="PF08240">
    <property type="entry name" value="ADH_N"/>
    <property type="match status" value="1"/>
</dbReference>
<evidence type="ECO:0000256" key="4">
    <source>
        <dbReference type="ARBA" id="ARBA00022833"/>
    </source>
</evidence>
<dbReference type="CDD" id="cd08278">
    <property type="entry name" value="benzyl_alcohol_DH"/>
    <property type="match status" value="1"/>
</dbReference>
<feature type="domain" description="Enoyl reductase (ER)" evidence="7">
    <location>
        <begin position="10"/>
        <end position="361"/>
    </location>
</feature>
<dbReference type="PROSITE" id="PS00059">
    <property type="entry name" value="ADH_ZINC"/>
    <property type="match status" value="1"/>
</dbReference>
<dbReference type="EMBL" id="CP059399">
    <property type="protein sequence ID" value="QLY28835.1"/>
    <property type="molecule type" value="Genomic_DNA"/>
</dbReference>
<evidence type="ECO:0000256" key="6">
    <source>
        <dbReference type="RuleBase" id="RU361277"/>
    </source>
</evidence>
<dbReference type="GO" id="GO:0016491">
    <property type="term" value="F:oxidoreductase activity"/>
    <property type="evidence" value="ECO:0007669"/>
    <property type="project" value="UniProtKB-KW"/>
</dbReference>
<evidence type="ECO:0000313" key="8">
    <source>
        <dbReference type="EMBL" id="QLY28835.1"/>
    </source>
</evidence>
<dbReference type="InterPro" id="IPR002328">
    <property type="entry name" value="ADH_Zn_CS"/>
</dbReference>
<keyword evidence="3 6" id="KW-0479">Metal-binding</keyword>
<dbReference type="AlphaFoldDB" id="A0A7D6VC86"/>
<dbReference type="KEGG" id="nhu:H0264_26360"/>
<comment type="cofactor">
    <cofactor evidence="1 6">
        <name>Zn(2+)</name>
        <dbReference type="ChEBI" id="CHEBI:29105"/>
    </cofactor>
</comment>
<sequence>MLIKAAVLRAHDKPYQIEDVELAEPGPGEIRVRIAGAGMCHSDLLPRVPNYVAKPPIITGHEGSGVIEAVGSGVTGLELGDHVVLSFDSCRSCTNCQSAQSAYCDTFLARNLVGFGVDGSTPVTDADDKPVAARWFGQSSFATHVLASARNAVRVSKDLPLELLGPLGCGVQTGAGSVLLALDVRAASSIVVFGAGGVGLSAVMAAKVAGAATIVAVDLNPARLELARELGATHTFDGADENLAAALREVTGGGAHYSLDTTGLPAVISTAIRALRSTGTCGLVGIQRGELVIDPSDLAVGRTVTGIIEGSAVPQVFIPQLIALWEQGLFPFDRLIQTFPLDRINDAEQATLSGAVVKPVLIPA</sequence>
<dbReference type="PANTHER" id="PTHR43350">
    <property type="entry name" value="NAD-DEPENDENT ALCOHOL DEHYDROGENASE"/>
    <property type="match status" value="1"/>
</dbReference>
<reference evidence="8 9" key="1">
    <citation type="submission" date="2020-07" db="EMBL/GenBank/DDBJ databases">
        <authorList>
            <person name="Zhuang K."/>
            <person name="Ran Y."/>
        </authorList>
    </citation>
    <scope>NUCLEOTIDE SEQUENCE [LARGE SCALE GENOMIC DNA]</scope>
    <source>
        <strain evidence="8 9">WCH-YHL-001</strain>
    </source>
</reference>
<organism evidence="8 9">
    <name type="scientific">Nocardia huaxiensis</name>
    <dbReference type="NCBI Taxonomy" id="2755382"/>
    <lineage>
        <taxon>Bacteria</taxon>
        <taxon>Bacillati</taxon>
        <taxon>Actinomycetota</taxon>
        <taxon>Actinomycetes</taxon>
        <taxon>Mycobacteriales</taxon>
        <taxon>Nocardiaceae</taxon>
        <taxon>Nocardia</taxon>
    </lineage>
</organism>
<gene>
    <name evidence="8" type="ORF">H0264_26360</name>
</gene>
<keyword evidence="4 6" id="KW-0862">Zinc</keyword>
<dbReference type="InterPro" id="IPR011032">
    <property type="entry name" value="GroES-like_sf"/>
</dbReference>
<dbReference type="SUPFAM" id="SSF51735">
    <property type="entry name" value="NAD(P)-binding Rossmann-fold domains"/>
    <property type="match status" value="1"/>
</dbReference>
<proteinExistence type="inferred from homology"/>
<dbReference type="InterPro" id="IPR013149">
    <property type="entry name" value="ADH-like_C"/>
</dbReference>
<protein>
    <submittedName>
        <fullName evidence="8">NAD(P)-dependent alcohol dehydrogenase</fullName>
    </submittedName>
</protein>
<dbReference type="Gene3D" id="3.40.50.720">
    <property type="entry name" value="NAD(P)-binding Rossmann-like Domain"/>
    <property type="match status" value="1"/>
</dbReference>
<keyword evidence="5" id="KW-0560">Oxidoreductase</keyword>
<dbReference type="PANTHER" id="PTHR43350:SF21">
    <property type="entry name" value="S-NITROSOMYCOTHIOL REDUCTASE MSCR"/>
    <property type="match status" value="1"/>
</dbReference>
<dbReference type="Pfam" id="PF00107">
    <property type="entry name" value="ADH_zinc_N"/>
    <property type="match status" value="1"/>
</dbReference>
<dbReference type="FunFam" id="3.40.50.720:FF:000003">
    <property type="entry name" value="S-(hydroxymethyl)glutathione dehydrogenase"/>
    <property type="match status" value="1"/>
</dbReference>
<evidence type="ECO:0000256" key="1">
    <source>
        <dbReference type="ARBA" id="ARBA00001947"/>
    </source>
</evidence>
<evidence type="ECO:0000256" key="5">
    <source>
        <dbReference type="ARBA" id="ARBA00023002"/>
    </source>
</evidence>
<dbReference type="GO" id="GO:0008270">
    <property type="term" value="F:zinc ion binding"/>
    <property type="evidence" value="ECO:0007669"/>
    <property type="project" value="InterPro"/>
</dbReference>
<dbReference type="InterPro" id="IPR036291">
    <property type="entry name" value="NAD(P)-bd_dom_sf"/>
</dbReference>
<dbReference type="SMART" id="SM00829">
    <property type="entry name" value="PKS_ER"/>
    <property type="match status" value="1"/>
</dbReference>
<evidence type="ECO:0000259" key="7">
    <source>
        <dbReference type="SMART" id="SM00829"/>
    </source>
</evidence>
<dbReference type="SUPFAM" id="SSF50129">
    <property type="entry name" value="GroES-like"/>
    <property type="match status" value="1"/>
</dbReference>
<accession>A0A7D6VC86</accession>
<dbReference type="InterPro" id="IPR020843">
    <property type="entry name" value="ER"/>
</dbReference>
<dbReference type="InterPro" id="IPR013154">
    <property type="entry name" value="ADH-like_N"/>
</dbReference>
<evidence type="ECO:0000313" key="9">
    <source>
        <dbReference type="Proteomes" id="UP000515512"/>
    </source>
</evidence>
<dbReference type="Gene3D" id="3.90.180.10">
    <property type="entry name" value="Medium-chain alcohol dehydrogenases, catalytic domain"/>
    <property type="match status" value="1"/>
</dbReference>
<evidence type="ECO:0000256" key="3">
    <source>
        <dbReference type="ARBA" id="ARBA00022723"/>
    </source>
</evidence>
<comment type="similarity">
    <text evidence="2 6">Belongs to the zinc-containing alcohol dehydrogenase family.</text>
</comment>
<dbReference type="RefSeq" id="WP_181580041.1">
    <property type="nucleotide sequence ID" value="NZ_CP059399.1"/>
</dbReference>
<name>A0A7D6VC86_9NOCA</name>
<dbReference type="Proteomes" id="UP000515512">
    <property type="component" value="Chromosome"/>
</dbReference>